<evidence type="ECO:0000313" key="2">
    <source>
        <dbReference type="EMBL" id="EXG79978.1"/>
    </source>
</evidence>
<dbReference type="InterPro" id="IPR036514">
    <property type="entry name" value="SGNH_hydro_sf"/>
</dbReference>
<evidence type="ECO:0000313" key="3">
    <source>
        <dbReference type="Proteomes" id="UP000021053"/>
    </source>
</evidence>
<dbReference type="HOGENOM" id="CLU_050180_0_2_11"/>
<reference evidence="2 3" key="1">
    <citation type="submission" date="2013-07" db="EMBL/GenBank/DDBJ databases">
        <authorList>
            <consortium name="DOE Joint Genome Institute"/>
            <person name="Eisen J."/>
            <person name="Huntemann M."/>
            <person name="Han J."/>
            <person name="Chen A."/>
            <person name="Kyrpides N."/>
            <person name="Mavromatis K."/>
            <person name="Markowitz V."/>
            <person name="Palaniappan K."/>
            <person name="Ivanova N."/>
            <person name="Schaumberg A."/>
            <person name="Pati A."/>
            <person name="Liolios K."/>
            <person name="Nordberg H.P."/>
            <person name="Cantor M.N."/>
            <person name="Hua S.X."/>
            <person name="Woyke T."/>
        </authorList>
    </citation>
    <scope>NUCLEOTIDE SEQUENCE [LARGE SCALE GENOMIC DNA]</scope>
    <source>
        <strain evidence="2 3">DSM 44712</strain>
    </source>
</reference>
<feature type="domain" description="SGNH hydrolase-type esterase" evidence="1">
    <location>
        <begin position="60"/>
        <end position="236"/>
    </location>
</feature>
<dbReference type="RefSeq" id="WP_035848742.1">
    <property type="nucleotide sequence ID" value="NZ_KK073874.1"/>
</dbReference>
<dbReference type="Pfam" id="PF13472">
    <property type="entry name" value="Lipase_GDSL_2"/>
    <property type="match status" value="1"/>
</dbReference>
<dbReference type="GO" id="GO:0004622">
    <property type="term" value="F:phosphatidylcholine lysophospholipase activity"/>
    <property type="evidence" value="ECO:0007669"/>
    <property type="project" value="TreeGrafter"/>
</dbReference>
<dbReference type="SUPFAM" id="SSF52266">
    <property type="entry name" value="SGNH hydrolase"/>
    <property type="match status" value="1"/>
</dbReference>
<dbReference type="InterPro" id="IPR013830">
    <property type="entry name" value="SGNH_hydro"/>
</dbReference>
<dbReference type="EMBL" id="JFBT01000001">
    <property type="protein sequence ID" value="EXG79978.1"/>
    <property type="molecule type" value="Genomic_DNA"/>
</dbReference>
<dbReference type="PANTHER" id="PTHR30383:SF5">
    <property type="entry name" value="SGNH HYDROLASE-TYPE ESTERASE DOMAIN-CONTAINING PROTEIN"/>
    <property type="match status" value="1"/>
</dbReference>
<dbReference type="CDD" id="cd01836">
    <property type="entry name" value="FeeA_FeeB_like"/>
    <property type="match status" value="1"/>
</dbReference>
<dbReference type="Gene3D" id="3.40.50.1110">
    <property type="entry name" value="SGNH hydrolase"/>
    <property type="match status" value="1"/>
</dbReference>
<gene>
    <name evidence="2" type="ORF">CryarDRAFT_1033</name>
</gene>
<evidence type="ECO:0000259" key="1">
    <source>
        <dbReference type="Pfam" id="PF13472"/>
    </source>
</evidence>
<protein>
    <submittedName>
        <fullName evidence="2">Lysophospholipase L1-like esterase</fullName>
    </submittedName>
</protein>
<keyword evidence="3" id="KW-1185">Reference proteome</keyword>
<accession>A0A010YXP7</accession>
<dbReference type="Proteomes" id="UP000021053">
    <property type="component" value="Unassembled WGS sequence"/>
</dbReference>
<proteinExistence type="predicted"/>
<dbReference type="AlphaFoldDB" id="A0A010YXP7"/>
<dbReference type="PANTHER" id="PTHR30383">
    <property type="entry name" value="THIOESTERASE 1/PROTEASE 1/LYSOPHOSPHOLIPASE L1"/>
    <property type="match status" value="1"/>
</dbReference>
<name>A0A010YXP7_9ACTN</name>
<sequence length="256" mass="25652">MKLSTVAAGAATAAATAAGAAVSVLAIEGLLARRRRYLSADLAPPGSGVFGTGRPLRLALLGDSTAAGLGVMVTGETVGGRLAELLASTGRRVHLSSAAVAGSRTADLDAQVARVLVHGVPDVAVILIGGEDAIAFTPLDVVEAELTATVRRLVAAGSAVVVGTCPDLGAARNFGQPLREIMAWSGRRVATASARAAADAEGGVVDLAGRTGGVFRADGGTLSADGYHPSADGYQLWALALYPLVYEASRTTSGQH</sequence>
<organism evidence="2 3">
    <name type="scientific">Cryptosporangium arvum DSM 44712</name>
    <dbReference type="NCBI Taxonomy" id="927661"/>
    <lineage>
        <taxon>Bacteria</taxon>
        <taxon>Bacillati</taxon>
        <taxon>Actinomycetota</taxon>
        <taxon>Actinomycetes</taxon>
        <taxon>Cryptosporangiales</taxon>
        <taxon>Cryptosporangiaceae</taxon>
        <taxon>Cryptosporangium</taxon>
    </lineage>
</organism>
<dbReference type="InterPro" id="IPR051532">
    <property type="entry name" value="Ester_Hydrolysis_Enzymes"/>
</dbReference>
<comment type="caution">
    <text evidence="2">The sequence shown here is derived from an EMBL/GenBank/DDBJ whole genome shotgun (WGS) entry which is preliminary data.</text>
</comment>